<comment type="caution">
    <text evidence="2">The sequence shown here is derived from an EMBL/GenBank/DDBJ whole genome shotgun (WGS) entry which is preliminary data.</text>
</comment>
<dbReference type="AlphaFoldDB" id="A0A9D4YX88"/>
<keyword evidence="1" id="KW-0732">Signal</keyword>
<dbReference type="EMBL" id="SIDB01000006">
    <property type="protein sequence ID" value="KAI3431611.1"/>
    <property type="molecule type" value="Genomic_DNA"/>
</dbReference>
<reference evidence="2" key="1">
    <citation type="journal article" date="2019" name="Plant J.">
        <title>Chlorella vulgaris genome assembly and annotation reveals the molecular basis for metabolic acclimation to high light conditions.</title>
        <authorList>
            <person name="Cecchin M."/>
            <person name="Marcolungo L."/>
            <person name="Rossato M."/>
            <person name="Girolomoni L."/>
            <person name="Cosentino E."/>
            <person name="Cuine S."/>
            <person name="Li-Beisson Y."/>
            <person name="Delledonne M."/>
            <person name="Ballottari M."/>
        </authorList>
    </citation>
    <scope>NUCLEOTIDE SEQUENCE</scope>
    <source>
        <strain evidence="2">211/11P</strain>
    </source>
</reference>
<gene>
    <name evidence="2" type="ORF">D9Q98_004660</name>
</gene>
<dbReference type="OrthoDB" id="532139at2759"/>
<organism evidence="2 3">
    <name type="scientific">Chlorella vulgaris</name>
    <name type="common">Green alga</name>
    <dbReference type="NCBI Taxonomy" id="3077"/>
    <lineage>
        <taxon>Eukaryota</taxon>
        <taxon>Viridiplantae</taxon>
        <taxon>Chlorophyta</taxon>
        <taxon>core chlorophytes</taxon>
        <taxon>Trebouxiophyceae</taxon>
        <taxon>Chlorellales</taxon>
        <taxon>Chlorellaceae</taxon>
        <taxon>Chlorella clade</taxon>
        <taxon>Chlorella</taxon>
    </lineage>
</organism>
<evidence type="ECO:0000313" key="2">
    <source>
        <dbReference type="EMBL" id="KAI3431611.1"/>
    </source>
</evidence>
<evidence type="ECO:0000313" key="3">
    <source>
        <dbReference type="Proteomes" id="UP001055712"/>
    </source>
</evidence>
<sequence>MRLLGSLFVCLWLVAAAVAAVTPISSSIVLAVPTDYLLDGSGRSTCIDMVERAAQYDVKRLQFVPTLFWVDNGPLDPPANFDPSCKGDDFLAGYYCYNRFNSTTVKFFCYDRDGGNLGSCNSPPTGPEIQRFSDSLAACMKVATARGLDISVNMHIDDATKGGLGGWRNTLNFDPLEQYSGISYVDAVLNPIADAIASAVASDTQAWLTMQGETGATLFFHPDEWRQVAGQLRTRILDGVASRGIGFEGGDVQLGVGINNAKVCGCILVGIVDQREYLAQFPAAFAAVESEFDLPAIQALFTGPEISYVGLSAYIPQANVQFQPCDLEGLMSRLDEELGFYGVILKDLLAAGKEIHWIEFGVGGGTSPRGDQPARTAKEAAFTPFFGISGPYRRATDPFILYQLSRPSPVRDYARYFYNTTAQYLEQGGCEYNCACVHLEPWQLGHAGSVPAQHQQRGQLQGSGDCRYH</sequence>
<reference evidence="2" key="2">
    <citation type="submission" date="2020-11" db="EMBL/GenBank/DDBJ databases">
        <authorList>
            <person name="Cecchin M."/>
            <person name="Marcolungo L."/>
            <person name="Rossato M."/>
            <person name="Girolomoni L."/>
            <person name="Cosentino E."/>
            <person name="Cuine S."/>
            <person name="Li-Beisson Y."/>
            <person name="Delledonne M."/>
            <person name="Ballottari M."/>
        </authorList>
    </citation>
    <scope>NUCLEOTIDE SEQUENCE</scope>
    <source>
        <strain evidence="2">211/11P</strain>
        <tissue evidence="2">Whole cell</tissue>
    </source>
</reference>
<name>A0A9D4YX88_CHLVU</name>
<protein>
    <submittedName>
        <fullName evidence="2">Uncharacterized protein</fullName>
    </submittedName>
</protein>
<keyword evidence="3" id="KW-1185">Reference proteome</keyword>
<proteinExistence type="predicted"/>
<dbReference type="Proteomes" id="UP001055712">
    <property type="component" value="Unassembled WGS sequence"/>
</dbReference>
<accession>A0A9D4YX88</accession>
<evidence type="ECO:0000256" key="1">
    <source>
        <dbReference type="SAM" id="SignalP"/>
    </source>
</evidence>
<feature type="chain" id="PRO_5038811180" evidence="1">
    <location>
        <begin position="20"/>
        <end position="469"/>
    </location>
</feature>
<feature type="signal peptide" evidence="1">
    <location>
        <begin position="1"/>
        <end position="19"/>
    </location>
</feature>